<comment type="caution">
    <text evidence="2">The sequence shown here is derived from an EMBL/GenBank/DDBJ whole genome shotgun (WGS) entry which is preliminary data.</text>
</comment>
<dbReference type="EMBL" id="BEGY01000005">
    <property type="protein sequence ID" value="GAX73883.1"/>
    <property type="molecule type" value="Genomic_DNA"/>
</dbReference>
<name>A0A250WST7_9CHLO</name>
<evidence type="ECO:0000313" key="2">
    <source>
        <dbReference type="EMBL" id="GAX73883.1"/>
    </source>
</evidence>
<organism evidence="2 3">
    <name type="scientific">Chlamydomonas eustigma</name>
    <dbReference type="NCBI Taxonomy" id="1157962"/>
    <lineage>
        <taxon>Eukaryota</taxon>
        <taxon>Viridiplantae</taxon>
        <taxon>Chlorophyta</taxon>
        <taxon>core chlorophytes</taxon>
        <taxon>Chlorophyceae</taxon>
        <taxon>CS clade</taxon>
        <taxon>Chlamydomonadales</taxon>
        <taxon>Chlamydomonadaceae</taxon>
        <taxon>Chlamydomonas</taxon>
    </lineage>
</organism>
<keyword evidence="3" id="KW-1185">Reference proteome</keyword>
<sequence>MYDHSNPNYRGQMLVSIPKEVAEYAIKLNTRSISSNIVAKREDDGDSKSLAVFVYDDWLQLERVWTQGFVGRPKQRAASFSVSSHDHGVLNRSDCGTDESRDASFSSVDVITPDKSLNVC</sequence>
<dbReference type="Proteomes" id="UP000232323">
    <property type="component" value="Unassembled WGS sequence"/>
</dbReference>
<gene>
    <name evidence="2" type="ORF">CEUSTIGMA_g1333.t1</name>
</gene>
<proteinExistence type="predicted"/>
<protein>
    <submittedName>
        <fullName evidence="2">Uncharacterized protein</fullName>
    </submittedName>
</protein>
<dbReference type="AlphaFoldDB" id="A0A250WST7"/>
<evidence type="ECO:0000256" key="1">
    <source>
        <dbReference type="SAM" id="MobiDB-lite"/>
    </source>
</evidence>
<evidence type="ECO:0000313" key="3">
    <source>
        <dbReference type="Proteomes" id="UP000232323"/>
    </source>
</evidence>
<feature type="region of interest" description="Disordered" evidence="1">
    <location>
        <begin position="80"/>
        <end position="104"/>
    </location>
</feature>
<accession>A0A250WST7</accession>
<reference evidence="2 3" key="1">
    <citation type="submission" date="2017-08" db="EMBL/GenBank/DDBJ databases">
        <title>Acidophilic green algal genome provides insights into adaptation to an acidic environment.</title>
        <authorList>
            <person name="Hirooka S."/>
            <person name="Hirose Y."/>
            <person name="Kanesaki Y."/>
            <person name="Higuchi S."/>
            <person name="Fujiwara T."/>
            <person name="Onuma R."/>
            <person name="Era A."/>
            <person name="Ohbayashi R."/>
            <person name="Uzuka A."/>
            <person name="Nozaki H."/>
            <person name="Yoshikawa H."/>
            <person name="Miyagishima S.Y."/>
        </authorList>
    </citation>
    <scope>NUCLEOTIDE SEQUENCE [LARGE SCALE GENOMIC DNA]</scope>
    <source>
        <strain evidence="2 3">NIES-2499</strain>
    </source>
</reference>